<dbReference type="AlphaFoldDB" id="A0AAW5IET7"/>
<sequence>MNDFKTRRDSILQVFSQAKDDLEKLNSDIDHEIEQNNQMIGDLQKRNDELAQMKKNNVSSIKSFSKFFQ</sequence>
<protein>
    <recommendedName>
        <fullName evidence="4">t-SNARE coiled-coil homology domain-containing protein</fullName>
    </recommendedName>
</protein>
<comment type="caution">
    <text evidence="2">The sequence shown here is derived from an EMBL/GenBank/DDBJ whole genome shotgun (WGS) entry which is preliminary data.</text>
</comment>
<reference evidence="2" key="1">
    <citation type="submission" date="2022-07" db="EMBL/GenBank/DDBJ databases">
        <title>Prevotella copri.</title>
        <authorList>
            <person name="Yang C."/>
        </authorList>
    </citation>
    <scope>NUCLEOTIDE SEQUENCE</scope>
    <source>
        <strain evidence="2">HF1805</strain>
    </source>
</reference>
<organism evidence="2 3">
    <name type="scientific">Segatella copri</name>
    <dbReference type="NCBI Taxonomy" id="165179"/>
    <lineage>
        <taxon>Bacteria</taxon>
        <taxon>Pseudomonadati</taxon>
        <taxon>Bacteroidota</taxon>
        <taxon>Bacteroidia</taxon>
        <taxon>Bacteroidales</taxon>
        <taxon>Prevotellaceae</taxon>
        <taxon>Segatella</taxon>
    </lineage>
</organism>
<evidence type="ECO:0008006" key="4">
    <source>
        <dbReference type="Google" id="ProtNLM"/>
    </source>
</evidence>
<evidence type="ECO:0000256" key="1">
    <source>
        <dbReference type="SAM" id="Coils"/>
    </source>
</evidence>
<proteinExistence type="predicted"/>
<gene>
    <name evidence="2" type="ORF">NNC68_12370</name>
</gene>
<name>A0AAW5IET7_9BACT</name>
<dbReference type="RefSeq" id="WP_254970083.1">
    <property type="nucleotide sequence ID" value="NZ_JANDWU010000026.1"/>
</dbReference>
<feature type="coiled-coil region" evidence="1">
    <location>
        <begin position="15"/>
        <end position="53"/>
    </location>
</feature>
<accession>A0AAW5IET7</accession>
<evidence type="ECO:0000313" key="3">
    <source>
        <dbReference type="Proteomes" id="UP001205506"/>
    </source>
</evidence>
<keyword evidence="1" id="KW-0175">Coiled coil</keyword>
<dbReference type="Proteomes" id="UP001205506">
    <property type="component" value="Unassembled WGS sequence"/>
</dbReference>
<dbReference type="EMBL" id="JANDWU010000026">
    <property type="protein sequence ID" value="MCP9550258.1"/>
    <property type="molecule type" value="Genomic_DNA"/>
</dbReference>
<evidence type="ECO:0000313" key="2">
    <source>
        <dbReference type="EMBL" id="MCP9550258.1"/>
    </source>
</evidence>